<dbReference type="Proteomes" id="UP000319976">
    <property type="component" value="Chromosome"/>
</dbReference>
<dbReference type="SUPFAM" id="SSF143800">
    <property type="entry name" value="L28p-like"/>
    <property type="match status" value="1"/>
</dbReference>
<dbReference type="GO" id="GO:1990904">
    <property type="term" value="C:ribonucleoprotein complex"/>
    <property type="evidence" value="ECO:0007669"/>
    <property type="project" value="UniProtKB-KW"/>
</dbReference>
<keyword evidence="5" id="KW-1185">Reference proteome</keyword>
<dbReference type="KEGG" id="chya:V22_21260"/>
<keyword evidence="2" id="KW-0687">Ribonucleoprotein</keyword>
<gene>
    <name evidence="4" type="ORF">V22_21260</name>
</gene>
<reference evidence="4 5" key="1">
    <citation type="submission" date="2019-02" db="EMBL/GenBank/DDBJ databases">
        <title>Deep-cultivation of Planctomycetes and their phenomic and genomic characterization uncovers novel biology.</title>
        <authorList>
            <person name="Wiegand S."/>
            <person name="Jogler M."/>
            <person name="Boedeker C."/>
            <person name="Pinto D."/>
            <person name="Vollmers J."/>
            <person name="Rivas-Marin E."/>
            <person name="Kohn T."/>
            <person name="Peeters S.H."/>
            <person name="Heuer A."/>
            <person name="Rast P."/>
            <person name="Oberbeckmann S."/>
            <person name="Bunk B."/>
            <person name="Jeske O."/>
            <person name="Meyerdierks A."/>
            <person name="Storesund J.E."/>
            <person name="Kallscheuer N."/>
            <person name="Luecker S."/>
            <person name="Lage O.M."/>
            <person name="Pohl T."/>
            <person name="Merkel B.J."/>
            <person name="Hornburger P."/>
            <person name="Mueller R.-W."/>
            <person name="Bruemmer F."/>
            <person name="Labrenz M."/>
            <person name="Spormann A.M."/>
            <person name="Op den Camp H."/>
            <person name="Overmann J."/>
            <person name="Amann R."/>
            <person name="Jetten M.S.M."/>
            <person name="Mascher T."/>
            <person name="Medema M.H."/>
            <person name="Devos D.P."/>
            <person name="Kaster A.-K."/>
            <person name="Ovreas L."/>
            <person name="Rohde M."/>
            <person name="Galperin M.Y."/>
            <person name="Jogler C."/>
        </authorList>
    </citation>
    <scope>NUCLEOTIDE SEQUENCE [LARGE SCALE GENOMIC DNA]</scope>
    <source>
        <strain evidence="4 5">V22</strain>
    </source>
</reference>
<evidence type="ECO:0000313" key="4">
    <source>
        <dbReference type="EMBL" id="QDT64883.1"/>
    </source>
</evidence>
<dbReference type="AlphaFoldDB" id="A0A517T943"/>
<evidence type="ECO:0000256" key="3">
    <source>
        <dbReference type="SAM" id="MobiDB-lite"/>
    </source>
</evidence>
<dbReference type="InterPro" id="IPR037147">
    <property type="entry name" value="Ribosomal_bL28_sf"/>
</dbReference>
<protein>
    <recommendedName>
        <fullName evidence="6">50S ribosomal protein L28</fullName>
    </recommendedName>
</protein>
<dbReference type="GO" id="GO:0003735">
    <property type="term" value="F:structural constituent of ribosome"/>
    <property type="evidence" value="ECO:0007669"/>
    <property type="project" value="InterPro"/>
</dbReference>
<name>A0A517T943_9PLAN</name>
<evidence type="ECO:0000313" key="5">
    <source>
        <dbReference type="Proteomes" id="UP000319976"/>
    </source>
</evidence>
<dbReference type="InterPro" id="IPR034704">
    <property type="entry name" value="Ribosomal_bL28/bL31-like_sf"/>
</dbReference>
<dbReference type="GO" id="GO:0005840">
    <property type="term" value="C:ribosome"/>
    <property type="evidence" value="ECO:0007669"/>
    <property type="project" value="UniProtKB-KW"/>
</dbReference>
<keyword evidence="1" id="KW-0689">Ribosomal protein</keyword>
<evidence type="ECO:0008006" key="6">
    <source>
        <dbReference type="Google" id="ProtNLM"/>
    </source>
</evidence>
<sequence length="149" mass="16618">MLGPVDSSPGFCFRLVDWGGDLEKNGYSAKLPNSRKFVLNHDYGNRATDMSTLKKNKRIKRAKKMAIYGDLKPGTGNAKVESGKPKYLGGNGRKTRSITARTFKRNLQTIRVMEDGKVVKRRVPVSMIRSGQIQKAVVREAFSLPESES</sequence>
<feature type="region of interest" description="Disordered" evidence="3">
    <location>
        <begin position="73"/>
        <end position="93"/>
    </location>
</feature>
<accession>A0A517T943</accession>
<dbReference type="EMBL" id="CP036316">
    <property type="protein sequence ID" value="QDT64883.1"/>
    <property type="molecule type" value="Genomic_DNA"/>
</dbReference>
<proteinExistence type="predicted"/>
<evidence type="ECO:0000256" key="2">
    <source>
        <dbReference type="ARBA" id="ARBA00023274"/>
    </source>
</evidence>
<evidence type="ECO:0000256" key="1">
    <source>
        <dbReference type="ARBA" id="ARBA00022980"/>
    </source>
</evidence>
<organism evidence="4 5">
    <name type="scientific">Calycomorphotria hydatis</name>
    <dbReference type="NCBI Taxonomy" id="2528027"/>
    <lineage>
        <taxon>Bacteria</taxon>
        <taxon>Pseudomonadati</taxon>
        <taxon>Planctomycetota</taxon>
        <taxon>Planctomycetia</taxon>
        <taxon>Planctomycetales</taxon>
        <taxon>Planctomycetaceae</taxon>
        <taxon>Calycomorphotria</taxon>
    </lineage>
</organism>
<dbReference type="Gene3D" id="2.30.170.40">
    <property type="entry name" value="Ribosomal protein L28/L24"/>
    <property type="match status" value="1"/>
</dbReference>